<feature type="transmembrane region" description="Helical" evidence="1">
    <location>
        <begin position="311"/>
        <end position="330"/>
    </location>
</feature>
<reference evidence="2 3" key="1">
    <citation type="submission" date="2015-12" db="EMBL/GenBank/DDBJ databases">
        <title>The genome of Folsomia candida.</title>
        <authorList>
            <person name="Faddeeva A."/>
            <person name="Derks M.F."/>
            <person name="Anvar Y."/>
            <person name="Smit S."/>
            <person name="Van Straalen N."/>
            <person name="Roelofs D."/>
        </authorList>
    </citation>
    <scope>NUCLEOTIDE SEQUENCE [LARGE SCALE GENOMIC DNA]</scope>
    <source>
        <strain evidence="2 3">VU population</strain>
        <tissue evidence="2">Whole body</tissue>
    </source>
</reference>
<keyword evidence="1" id="KW-1133">Transmembrane helix</keyword>
<feature type="transmembrane region" description="Helical" evidence="1">
    <location>
        <begin position="65"/>
        <end position="84"/>
    </location>
</feature>
<feature type="transmembrane region" description="Helical" evidence="1">
    <location>
        <begin position="185"/>
        <end position="204"/>
    </location>
</feature>
<feature type="transmembrane region" description="Helical" evidence="1">
    <location>
        <begin position="210"/>
        <end position="228"/>
    </location>
</feature>
<feature type="transmembrane region" description="Helical" evidence="1">
    <location>
        <begin position="118"/>
        <end position="140"/>
    </location>
</feature>
<evidence type="ECO:0000313" key="3">
    <source>
        <dbReference type="Proteomes" id="UP000198287"/>
    </source>
</evidence>
<dbReference type="Proteomes" id="UP000198287">
    <property type="component" value="Unassembled WGS sequence"/>
</dbReference>
<feature type="transmembrane region" description="Helical" evidence="1">
    <location>
        <begin position="504"/>
        <end position="533"/>
    </location>
</feature>
<feature type="transmembrane region" description="Helical" evidence="1">
    <location>
        <begin position="386"/>
        <end position="405"/>
    </location>
</feature>
<dbReference type="AlphaFoldDB" id="A0A226DSJ5"/>
<accession>A0A226DSJ5</accession>
<feature type="transmembrane region" description="Helical" evidence="1">
    <location>
        <begin position="283"/>
        <end position="305"/>
    </location>
</feature>
<name>A0A226DSJ5_FOLCA</name>
<proteinExistence type="predicted"/>
<protein>
    <recommendedName>
        <fullName evidence="4">Gustatory receptor</fullName>
    </recommendedName>
</protein>
<dbReference type="OrthoDB" id="7477935at2759"/>
<evidence type="ECO:0000256" key="1">
    <source>
        <dbReference type="SAM" id="Phobius"/>
    </source>
</evidence>
<sequence length="603" mass="68678">MKKTVVPVTGHPQFCQKPPPSNSKLTSQLLPLVKLLRLYGRCPILFKNYGAYTEYDFQPKSAKCIIFPATMAVLSISFIIFGILQFGATGGHVVATGGLWPNIGYPDVTSAGTPRTRLTFILLYAAQILSLGNIIVEYFISWWTTPQFVAYLNAWNRIQSLESDELVHLGNINISKFRNTFAPTYCFAMTLPFCVFLSAADLPYLLDYPVYFILHALFCFITTSIYVTEDIKAVLMLKCVEAGFSESVGFVMDTARSRHLKRLLFSIRRQAALCGRYLAPSQLLSVMLSIWFASSTIYISLMLFIEGNSDYYALAGNMSFFSVFSMYRVFTKIRAGVRITAEEKEIADILKGLEFEGIKDQVWTRNETSFYTQSNLVEQYGTFVKLWIHIILGTVGLSSSMVMFSTMSLCFILIGYSIGCLYVWTLFLVPTDDKLNGFHKLRGGLYFHTAIKMYRRLHVMTIVQSEFFRSFRNPCMHHIFAVVMATVGLYNLMLEIISNFSRPIWVGITCIMVIFVAWVFEFYTVCLVAKVGVASKNFIRKMRRIHGTDRYKRRLLNARLPNAINLEFLRSVDSIKNGIETEYFLNFLDRVTDNTTALLMTTG</sequence>
<feature type="transmembrane region" description="Helical" evidence="1">
    <location>
        <begin position="411"/>
        <end position="429"/>
    </location>
</feature>
<gene>
    <name evidence="2" type="ORF">Fcan01_16843</name>
</gene>
<organism evidence="2 3">
    <name type="scientific">Folsomia candida</name>
    <name type="common">Springtail</name>
    <dbReference type="NCBI Taxonomy" id="158441"/>
    <lineage>
        <taxon>Eukaryota</taxon>
        <taxon>Metazoa</taxon>
        <taxon>Ecdysozoa</taxon>
        <taxon>Arthropoda</taxon>
        <taxon>Hexapoda</taxon>
        <taxon>Collembola</taxon>
        <taxon>Entomobryomorpha</taxon>
        <taxon>Isotomoidea</taxon>
        <taxon>Isotomidae</taxon>
        <taxon>Proisotominae</taxon>
        <taxon>Folsomia</taxon>
    </lineage>
</organism>
<keyword evidence="1" id="KW-0812">Transmembrane</keyword>
<keyword evidence="1" id="KW-0472">Membrane</keyword>
<evidence type="ECO:0008006" key="4">
    <source>
        <dbReference type="Google" id="ProtNLM"/>
    </source>
</evidence>
<feature type="transmembrane region" description="Helical" evidence="1">
    <location>
        <begin position="479"/>
        <end position="498"/>
    </location>
</feature>
<dbReference type="EMBL" id="LNIX01000012">
    <property type="protein sequence ID" value="OXA47804.1"/>
    <property type="molecule type" value="Genomic_DNA"/>
</dbReference>
<keyword evidence="3" id="KW-1185">Reference proteome</keyword>
<comment type="caution">
    <text evidence="2">The sequence shown here is derived from an EMBL/GenBank/DDBJ whole genome shotgun (WGS) entry which is preliminary data.</text>
</comment>
<evidence type="ECO:0000313" key="2">
    <source>
        <dbReference type="EMBL" id="OXA47804.1"/>
    </source>
</evidence>